<feature type="transmembrane region" description="Helical" evidence="1">
    <location>
        <begin position="12"/>
        <end position="35"/>
    </location>
</feature>
<name>A6N3F1_9CAUD</name>
<keyword evidence="1" id="KW-0812">Transmembrane</keyword>
<organism evidence="2 3">
    <name type="scientific">Burkholderia phage BcepNY3</name>
    <dbReference type="NCBI Taxonomy" id="2881397"/>
    <lineage>
        <taxon>Viruses</taxon>
        <taxon>Duplodnaviria</taxon>
        <taxon>Heunggongvirae</taxon>
        <taxon>Uroviricota</taxon>
        <taxon>Caudoviricetes</taxon>
        <taxon>Naesvirus</taxon>
        <taxon>Naesvirus bcepNY3</taxon>
    </lineage>
</organism>
<dbReference type="KEGG" id="vg:5291073"/>
<dbReference type="EMBL" id="EF602154">
    <property type="protein sequence ID" value="ABR10578.1"/>
    <property type="molecule type" value="Genomic_DNA"/>
</dbReference>
<keyword evidence="1" id="KW-1133">Transmembrane helix</keyword>
<reference evidence="2 3" key="1">
    <citation type="submission" date="2007-05" db="EMBL/GenBank/DDBJ databases">
        <title>Complete genomic sequence of phage BcepNY3, a new member of the Burkholderia phage Bcep781 family.</title>
        <authorList>
            <person name="Summer E.J."/>
            <person name="Orchard R.C."/>
            <person name="Attenhofer K."/>
            <person name="Coffey A."/>
            <person name="Gill J.J."/>
            <person name="Gonzalez C.F."/>
            <person name="Young R."/>
        </authorList>
    </citation>
    <scope>NUCLEOTIDE SEQUENCE [LARGE SCALE GENOMIC DNA]</scope>
</reference>
<protein>
    <submittedName>
        <fullName evidence="2">BcepNY3gp43</fullName>
    </submittedName>
</protein>
<sequence>MDDVLDFLKFIGALALALVIILTAIGGGVGGIVYVSNRSECAQYHTLSGRATYFSWSTDCLVRNDDGKWVMLAAFKGNTADVTVRNK</sequence>
<evidence type="ECO:0000256" key="1">
    <source>
        <dbReference type="SAM" id="Phobius"/>
    </source>
</evidence>
<evidence type="ECO:0000313" key="3">
    <source>
        <dbReference type="Proteomes" id="UP000001998"/>
    </source>
</evidence>
<keyword evidence="1" id="KW-0472">Membrane</keyword>
<dbReference type="Proteomes" id="UP000001998">
    <property type="component" value="Segment"/>
</dbReference>
<proteinExistence type="predicted"/>
<gene>
    <name evidence="2" type="ORF">BcepNY3gene43</name>
</gene>
<evidence type="ECO:0000313" key="2">
    <source>
        <dbReference type="EMBL" id="ABR10578.1"/>
    </source>
</evidence>
<accession>A6N3F1</accession>
<dbReference type="RefSeq" id="YP_001294881.1">
    <property type="nucleotide sequence ID" value="NC_009604.1"/>
</dbReference>
<dbReference type="GeneID" id="5291073"/>
<keyword evidence="3" id="KW-1185">Reference proteome</keyword>